<evidence type="ECO:0000313" key="5">
    <source>
        <dbReference type="Proteomes" id="UP000053660"/>
    </source>
</evidence>
<dbReference type="GO" id="GO:0042026">
    <property type="term" value="P:protein refolding"/>
    <property type="evidence" value="ECO:0007669"/>
    <property type="project" value="TreeGrafter"/>
</dbReference>
<dbReference type="CDD" id="cd06526">
    <property type="entry name" value="metazoan_ACD"/>
    <property type="match status" value="1"/>
</dbReference>
<evidence type="ECO:0000256" key="1">
    <source>
        <dbReference type="PROSITE-ProRule" id="PRU00285"/>
    </source>
</evidence>
<dbReference type="GO" id="GO:0051082">
    <property type="term" value="F:unfolded protein binding"/>
    <property type="evidence" value="ECO:0007669"/>
    <property type="project" value="TreeGrafter"/>
</dbReference>
<dbReference type="Proteomes" id="UP000053660">
    <property type="component" value="Unassembled WGS sequence"/>
</dbReference>
<sequence length="99" mass="11464">MSPDILLHVDFLNELDHIEKALIPLHKFIQKEQDKFSSEVAEDESKLSISLDVSQFEPEELEISLDDRTLIIEGKQETSDEQGYSMRSFIRSWVLPESV</sequence>
<dbReference type="Pfam" id="PF00011">
    <property type="entry name" value="HSP20"/>
    <property type="match status" value="1"/>
</dbReference>
<evidence type="ECO:0000313" key="4">
    <source>
        <dbReference type="EMBL" id="KHJ77836.1"/>
    </source>
</evidence>
<reference evidence="4 5" key="1">
    <citation type="submission" date="2014-03" db="EMBL/GenBank/DDBJ databases">
        <title>Draft genome of the hookworm Oesophagostomum dentatum.</title>
        <authorList>
            <person name="Mitreva M."/>
        </authorList>
    </citation>
    <scope>NUCLEOTIDE SEQUENCE [LARGE SCALE GENOMIC DNA]</scope>
    <source>
        <strain evidence="4 5">OD-Hann</strain>
    </source>
</reference>
<dbReference type="EMBL" id="KN610370">
    <property type="protein sequence ID" value="KHJ77836.1"/>
    <property type="molecule type" value="Genomic_DNA"/>
</dbReference>
<feature type="domain" description="SHSP" evidence="3">
    <location>
        <begin position="27"/>
        <end position="99"/>
    </location>
</feature>
<dbReference type="Gene3D" id="2.60.40.790">
    <property type="match status" value="1"/>
</dbReference>
<dbReference type="GO" id="GO:0009408">
    <property type="term" value="P:response to heat"/>
    <property type="evidence" value="ECO:0007669"/>
    <property type="project" value="TreeGrafter"/>
</dbReference>
<evidence type="ECO:0000259" key="3">
    <source>
        <dbReference type="PROSITE" id="PS01031"/>
    </source>
</evidence>
<protein>
    <recommendedName>
        <fullName evidence="3">SHSP domain-containing protein</fullName>
    </recommendedName>
</protein>
<name>A0A0B1S1S0_OESDE</name>
<dbReference type="SUPFAM" id="SSF49764">
    <property type="entry name" value="HSP20-like chaperones"/>
    <property type="match status" value="1"/>
</dbReference>
<accession>A0A0B1S1S0</accession>
<dbReference type="OrthoDB" id="1431247at2759"/>
<dbReference type="PROSITE" id="PS01031">
    <property type="entry name" value="SHSP"/>
    <property type="match status" value="1"/>
</dbReference>
<dbReference type="PANTHER" id="PTHR45640">
    <property type="entry name" value="HEAT SHOCK PROTEIN HSP-12.2-RELATED"/>
    <property type="match status" value="1"/>
</dbReference>
<dbReference type="PRINTS" id="PR00299">
    <property type="entry name" value="ACRYSTALLIN"/>
</dbReference>
<dbReference type="InterPro" id="IPR008978">
    <property type="entry name" value="HSP20-like_chaperone"/>
</dbReference>
<dbReference type="InterPro" id="IPR002068">
    <property type="entry name" value="A-crystallin/Hsp20_dom"/>
</dbReference>
<dbReference type="GO" id="GO:0005634">
    <property type="term" value="C:nucleus"/>
    <property type="evidence" value="ECO:0007669"/>
    <property type="project" value="TreeGrafter"/>
</dbReference>
<dbReference type="PANTHER" id="PTHR45640:SF32">
    <property type="entry name" value="STRESS-INDUCED PROTEIN 1"/>
    <property type="match status" value="1"/>
</dbReference>
<feature type="non-terminal residue" evidence="4">
    <location>
        <position position="99"/>
    </location>
</feature>
<dbReference type="GO" id="GO:0036498">
    <property type="term" value="P:IRE1-mediated unfolded protein response"/>
    <property type="evidence" value="ECO:0007669"/>
    <property type="project" value="TreeGrafter"/>
</dbReference>
<organism evidence="4 5">
    <name type="scientific">Oesophagostomum dentatum</name>
    <name type="common">Nodular worm</name>
    <dbReference type="NCBI Taxonomy" id="61180"/>
    <lineage>
        <taxon>Eukaryota</taxon>
        <taxon>Metazoa</taxon>
        <taxon>Ecdysozoa</taxon>
        <taxon>Nematoda</taxon>
        <taxon>Chromadorea</taxon>
        <taxon>Rhabditida</taxon>
        <taxon>Rhabditina</taxon>
        <taxon>Rhabditomorpha</taxon>
        <taxon>Strongyloidea</taxon>
        <taxon>Strongylidae</taxon>
        <taxon>Oesophagostomum</taxon>
    </lineage>
</organism>
<evidence type="ECO:0000256" key="2">
    <source>
        <dbReference type="RuleBase" id="RU003616"/>
    </source>
</evidence>
<dbReference type="GO" id="GO:0005737">
    <property type="term" value="C:cytoplasm"/>
    <property type="evidence" value="ECO:0007669"/>
    <property type="project" value="TreeGrafter"/>
</dbReference>
<keyword evidence="5" id="KW-1185">Reference proteome</keyword>
<dbReference type="AlphaFoldDB" id="A0A0B1S1S0"/>
<proteinExistence type="inferred from homology"/>
<comment type="similarity">
    <text evidence="1 2">Belongs to the small heat shock protein (HSP20) family.</text>
</comment>
<gene>
    <name evidence="4" type="ORF">OESDEN_22545</name>
</gene>
<dbReference type="InterPro" id="IPR001436">
    <property type="entry name" value="Alpha-crystallin/sHSP_animal"/>
</dbReference>